<feature type="domain" description="CSD" evidence="4">
    <location>
        <begin position="301"/>
        <end position="367"/>
    </location>
</feature>
<dbReference type="InterPro" id="IPR002059">
    <property type="entry name" value="CSP_DNA-bd"/>
</dbReference>
<dbReference type="GO" id="GO:0003729">
    <property type="term" value="F:mRNA binding"/>
    <property type="evidence" value="ECO:0007669"/>
    <property type="project" value="TreeGrafter"/>
</dbReference>
<dbReference type="PANTHER" id="PTHR46109:SF1">
    <property type="entry name" value="PROTEIN LIN-28 HOMOLOG"/>
    <property type="match status" value="1"/>
</dbReference>
<feature type="compositionally biased region" description="Gly residues" evidence="3">
    <location>
        <begin position="549"/>
        <end position="559"/>
    </location>
</feature>
<dbReference type="PANTHER" id="PTHR46109">
    <property type="entry name" value="PROTEIN LIN-28"/>
    <property type="match status" value="1"/>
</dbReference>
<dbReference type="GO" id="GO:0031054">
    <property type="term" value="P:pre-miRNA processing"/>
    <property type="evidence" value="ECO:0007669"/>
    <property type="project" value="TreeGrafter"/>
</dbReference>
<reference evidence="5" key="1">
    <citation type="submission" date="2021-01" db="EMBL/GenBank/DDBJ databases">
        <authorList>
            <person name="Corre E."/>
            <person name="Pelletier E."/>
            <person name="Niang G."/>
            <person name="Scheremetjew M."/>
            <person name="Finn R."/>
            <person name="Kale V."/>
            <person name="Holt S."/>
            <person name="Cochrane G."/>
            <person name="Meng A."/>
            <person name="Brown T."/>
            <person name="Cohen L."/>
        </authorList>
    </citation>
    <scope>NUCLEOTIDE SEQUENCE</scope>
    <source>
        <strain evidence="5">CCMP2058</strain>
    </source>
</reference>
<dbReference type="GO" id="GO:0005737">
    <property type="term" value="C:cytoplasm"/>
    <property type="evidence" value="ECO:0007669"/>
    <property type="project" value="UniProtKB-SubCell"/>
</dbReference>
<dbReference type="InterPro" id="IPR019844">
    <property type="entry name" value="CSD_CS"/>
</dbReference>
<dbReference type="SUPFAM" id="SSF50249">
    <property type="entry name" value="Nucleic acid-binding proteins"/>
    <property type="match status" value="1"/>
</dbReference>
<dbReference type="AlphaFoldDB" id="A0A7S0CY69"/>
<organism evidence="5">
    <name type="scientific">Amorphochlora amoebiformis</name>
    <dbReference type="NCBI Taxonomy" id="1561963"/>
    <lineage>
        <taxon>Eukaryota</taxon>
        <taxon>Sar</taxon>
        <taxon>Rhizaria</taxon>
        <taxon>Cercozoa</taxon>
        <taxon>Chlorarachniophyceae</taxon>
        <taxon>Amorphochlora</taxon>
    </lineage>
</organism>
<keyword evidence="2" id="KW-0963">Cytoplasm</keyword>
<dbReference type="InterPro" id="IPR051373">
    <property type="entry name" value="Lin-28_RNA-binding"/>
</dbReference>
<dbReference type="PRINTS" id="PR00050">
    <property type="entry name" value="COLDSHOCK"/>
</dbReference>
<dbReference type="CDD" id="cd04458">
    <property type="entry name" value="CSP_CDS"/>
    <property type="match status" value="1"/>
</dbReference>
<feature type="compositionally biased region" description="Basic and acidic residues" evidence="3">
    <location>
        <begin position="291"/>
        <end position="300"/>
    </location>
</feature>
<evidence type="ECO:0000256" key="1">
    <source>
        <dbReference type="ARBA" id="ARBA00004496"/>
    </source>
</evidence>
<evidence type="ECO:0000259" key="4">
    <source>
        <dbReference type="PROSITE" id="PS51857"/>
    </source>
</evidence>
<proteinExistence type="predicted"/>
<dbReference type="SMART" id="SM00357">
    <property type="entry name" value="CSP"/>
    <property type="match status" value="1"/>
</dbReference>
<accession>A0A7S0CY69</accession>
<dbReference type="PROSITE" id="PS51857">
    <property type="entry name" value="CSD_2"/>
    <property type="match status" value="1"/>
</dbReference>
<name>A0A7S0CY69_9EUKA</name>
<dbReference type="GO" id="GO:0005634">
    <property type="term" value="C:nucleus"/>
    <property type="evidence" value="ECO:0007669"/>
    <property type="project" value="TreeGrafter"/>
</dbReference>
<feature type="region of interest" description="Disordered" evidence="3">
    <location>
        <begin position="276"/>
        <end position="300"/>
    </location>
</feature>
<gene>
    <name evidence="5" type="ORF">LAMO00422_LOCUS4586</name>
</gene>
<feature type="region of interest" description="Disordered" evidence="3">
    <location>
        <begin position="540"/>
        <end position="575"/>
    </location>
</feature>
<dbReference type="Gene3D" id="2.40.50.140">
    <property type="entry name" value="Nucleic acid-binding proteins"/>
    <property type="match status" value="1"/>
</dbReference>
<dbReference type="PROSITE" id="PS00352">
    <property type="entry name" value="CSD_1"/>
    <property type="match status" value="1"/>
</dbReference>
<protein>
    <recommendedName>
        <fullName evidence="4">CSD domain-containing protein</fullName>
    </recommendedName>
</protein>
<evidence type="ECO:0000256" key="3">
    <source>
        <dbReference type="SAM" id="MobiDB-lite"/>
    </source>
</evidence>
<dbReference type="Pfam" id="PF00313">
    <property type="entry name" value="CSD"/>
    <property type="match status" value="1"/>
</dbReference>
<evidence type="ECO:0000313" key="5">
    <source>
        <dbReference type="EMBL" id="CAD8437718.1"/>
    </source>
</evidence>
<evidence type="ECO:0000256" key="2">
    <source>
        <dbReference type="ARBA" id="ARBA00022490"/>
    </source>
</evidence>
<dbReference type="InterPro" id="IPR011129">
    <property type="entry name" value="CSD"/>
</dbReference>
<comment type="subcellular location">
    <subcellularLocation>
        <location evidence="1">Cytoplasm</location>
    </subcellularLocation>
</comment>
<feature type="region of interest" description="Disordered" evidence="3">
    <location>
        <begin position="425"/>
        <end position="448"/>
    </location>
</feature>
<dbReference type="EMBL" id="HBEM01006580">
    <property type="protein sequence ID" value="CAD8437718.1"/>
    <property type="molecule type" value="Transcribed_RNA"/>
</dbReference>
<dbReference type="InterPro" id="IPR012340">
    <property type="entry name" value="NA-bd_OB-fold"/>
</dbReference>
<sequence>MEEVLVHEKHLGESSTSVVIVPAPSTHQGSFSAFVEKGHAVRFFEAARAVVEETYQMAKYQMRILTSAKLAEKSTSFVRPSKGRTCDMAFAAGFWVVCSPEEDSENDGSIKHLNSGLKDQLKYADEFGTPITLPMKLKDLVVAESKYSRSFLDIQARPMYIIMPRQNIPDLKSIQGEQLHDILSSAIALSDKNEKGTDADTKKNGGMDKSAQKDNFEEIKIDVNMFSNPLHFKLFKMSSTFTALWERSKVFAILTDRNKENQTQARQGVKLAQHVEEKKGFGKGGKSKGHSRGEVRRLPDRQSGTCKWFNTIKGYGFILPEEGTDDIFVHQTAIKAIGFRSLAEGERVEFDVEVDANGRKKARNVTGPNGDYVRGAPFVHPYMVRPRGGYMASGGYGRGGWGRGGVTEEMHGGYMQGQGGGYYRGGGRRGRGTSAARVEYPSGGNGQMEYHSGRGGGYTYQGYGGGYQEYGGNYQQVYGNYSTSQGYMVQPQMQQQQPRNPASMISQQMQGLSLQGMGVRSNMGGPAPLANSQQLYGYPQMMTSQGNEGRMGSGRGRGALVGYKSPQSKDPNKSA</sequence>